<reference evidence="3 4" key="1">
    <citation type="journal article" date="2018" name="PLoS Genet.">
        <title>Population sequencing reveals clonal diversity and ancestral inbreeding in the grapevine cultivar Chardonnay.</title>
        <authorList>
            <person name="Roach M.J."/>
            <person name="Johnson D.L."/>
            <person name="Bohlmann J."/>
            <person name="van Vuuren H.J."/>
            <person name="Jones S.J."/>
            <person name="Pretorius I.S."/>
            <person name="Schmidt S.A."/>
            <person name="Borneman A.R."/>
        </authorList>
    </citation>
    <scope>NUCLEOTIDE SEQUENCE [LARGE SCALE GENOMIC DNA]</scope>
    <source>
        <strain evidence="4">cv. Chardonnay</strain>
        <tissue evidence="3">Leaf</tissue>
    </source>
</reference>
<dbReference type="InterPro" id="IPR036047">
    <property type="entry name" value="F-box-like_dom_sf"/>
</dbReference>
<dbReference type="SUPFAM" id="SSF81383">
    <property type="entry name" value="F-box domain"/>
    <property type="match status" value="1"/>
</dbReference>
<name>A0A438EEJ0_VITVI</name>
<protein>
    <submittedName>
        <fullName evidence="3">F-box/LRR-repeat protein</fullName>
    </submittedName>
</protein>
<evidence type="ECO:0000259" key="2">
    <source>
        <dbReference type="Pfam" id="PF23622"/>
    </source>
</evidence>
<dbReference type="InterPro" id="IPR055357">
    <property type="entry name" value="LRR_At1g61320_AtMIF1"/>
</dbReference>
<feature type="domain" description="At1g61320/AtMIF1 LRR" evidence="2">
    <location>
        <begin position="104"/>
        <end position="238"/>
    </location>
</feature>
<dbReference type="EMBL" id="QGNW01001308">
    <property type="protein sequence ID" value="RVW46092.1"/>
    <property type="molecule type" value="Genomic_DNA"/>
</dbReference>
<dbReference type="PANTHER" id="PTHR31639:SF256">
    <property type="entry name" value="OS07G0242900 PROTEIN"/>
    <property type="match status" value="1"/>
</dbReference>
<dbReference type="InterPro" id="IPR053781">
    <property type="entry name" value="F-box_AtFBL13-like"/>
</dbReference>
<dbReference type="SUPFAM" id="SSF52047">
    <property type="entry name" value="RNI-like"/>
    <property type="match status" value="1"/>
</dbReference>
<evidence type="ECO:0000259" key="1">
    <source>
        <dbReference type="Pfam" id="PF00646"/>
    </source>
</evidence>
<sequence>MQFRTFILRCSFLHMADTETIPREYSCDFISRLSHELLCSILERLPLDEAARTGVLSKRWKDLWKYTAFIDVKPLGGDSSRLHRLISGLSQFVRLHQAERIDLFSVKFTYNPDMHSQVDSWVLFAINKHVRELHLDFDVGDDNVAGDTDDGTRYELHPSVFTSGSLVHLGLKFCALKFPSSVRLSSLKVVTLHRIELADDAVEMITSNSPLLQQLSLLECNRTRDLFIHVAPNRGSCTVMIEENSYDVNPSSRMDIKAPGVEELFFLGSLPRFKYRITDKSACLHVNIILHGKFVEFLGEEEHDQDQDGNQLGMVVNELGIQRHEEAFRELLADLQDSEVVLRAYEWCIRLLSLSQMQDSEPLSMNCTYIELRTCLQKWDLPGIIFILKSCRKLEKLVILTADIDETMEASQLTMMLMQHDYEESSYITSQVQCFEGHFISLRTVEFKNTAGDYQSWEHGCFDLPGFFSGSQGVYLLNLLNKSSKLEYVVFATNNQKQAFRLKNKESDCWVPREP</sequence>
<dbReference type="Pfam" id="PF23622">
    <property type="entry name" value="LRR_At1g61320_AtMIF1"/>
    <property type="match status" value="1"/>
</dbReference>
<feature type="domain" description="F-box" evidence="1">
    <location>
        <begin position="30"/>
        <end position="66"/>
    </location>
</feature>
<dbReference type="PANTHER" id="PTHR31639">
    <property type="entry name" value="F-BOX PROTEIN-LIKE"/>
    <property type="match status" value="1"/>
</dbReference>
<dbReference type="Pfam" id="PF00646">
    <property type="entry name" value="F-box"/>
    <property type="match status" value="1"/>
</dbReference>
<dbReference type="AlphaFoldDB" id="A0A438EEJ0"/>
<organism evidence="3 4">
    <name type="scientific">Vitis vinifera</name>
    <name type="common">Grape</name>
    <dbReference type="NCBI Taxonomy" id="29760"/>
    <lineage>
        <taxon>Eukaryota</taxon>
        <taxon>Viridiplantae</taxon>
        <taxon>Streptophyta</taxon>
        <taxon>Embryophyta</taxon>
        <taxon>Tracheophyta</taxon>
        <taxon>Spermatophyta</taxon>
        <taxon>Magnoliopsida</taxon>
        <taxon>eudicotyledons</taxon>
        <taxon>Gunneridae</taxon>
        <taxon>Pentapetalae</taxon>
        <taxon>rosids</taxon>
        <taxon>Vitales</taxon>
        <taxon>Vitaceae</taxon>
        <taxon>Viteae</taxon>
        <taxon>Vitis</taxon>
    </lineage>
</organism>
<comment type="caution">
    <text evidence="3">The sequence shown here is derived from an EMBL/GenBank/DDBJ whole genome shotgun (WGS) entry which is preliminary data.</text>
</comment>
<dbReference type="InterPro" id="IPR001810">
    <property type="entry name" value="F-box_dom"/>
</dbReference>
<dbReference type="CDD" id="cd22160">
    <property type="entry name" value="F-box_AtFBL13-like"/>
    <property type="match status" value="1"/>
</dbReference>
<evidence type="ECO:0000313" key="3">
    <source>
        <dbReference type="EMBL" id="RVW46092.1"/>
    </source>
</evidence>
<accession>A0A438EEJ0</accession>
<evidence type="ECO:0000313" key="4">
    <source>
        <dbReference type="Proteomes" id="UP000288805"/>
    </source>
</evidence>
<proteinExistence type="predicted"/>
<gene>
    <name evidence="3" type="primary">VvCHDh000554_0</name>
    <name evidence="3" type="ORF">CK203_068681</name>
</gene>
<dbReference type="OrthoDB" id="594804at2759"/>
<dbReference type="Gene3D" id="1.20.1280.50">
    <property type="match status" value="1"/>
</dbReference>
<dbReference type="Gramene" id="Vitis10g00080.t01">
    <property type="protein sequence ID" value="Vitis10g00080.t01.CDS"/>
    <property type="gene ID" value="Vitis10g00080"/>
</dbReference>
<dbReference type="Proteomes" id="UP000288805">
    <property type="component" value="Unassembled WGS sequence"/>
</dbReference>